<evidence type="ECO:0000313" key="2">
    <source>
        <dbReference type="EMBL" id="OAD21735.1"/>
    </source>
</evidence>
<evidence type="ECO:0000313" key="3">
    <source>
        <dbReference type="Proteomes" id="UP000076962"/>
    </source>
</evidence>
<comment type="caution">
    <text evidence="2">The sequence shown here is derived from an EMBL/GenBank/DDBJ whole genome shotgun (WGS) entry which is preliminary data.</text>
</comment>
<accession>A0A176S171</accession>
<reference evidence="2 3" key="1">
    <citation type="submission" date="2016-05" db="EMBL/GenBank/DDBJ databases">
        <title>Single-cell genome of chain-forming Candidatus Thiomargarita nelsonii and comparison to other large sulfur-oxidizing bacteria.</title>
        <authorList>
            <person name="Winkel M."/>
            <person name="Salman V."/>
            <person name="Woyke T."/>
            <person name="Schulz-Vogt H."/>
            <person name="Richter M."/>
            <person name="Flood B."/>
            <person name="Bailey J."/>
            <person name="Amann R."/>
            <person name="Mussmann M."/>
        </authorList>
    </citation>
    <scope>NUCLEOTIDE SEQUENCE [LARGE SCALE GENOMIC DNA]</scope>
    <source>
        <strain evidence="2 3">THI036</strain>
    </source>
</reference>
<evidence type="ECO:0000256" key="1">
    <source>
        <dbReference type="SAM" id="Coils"/>
    </source>
</evidence>
<feature type="non-terminal residue" evidence="2">
    <location>
        <position position="1"/>
    </location>
</feature>
<feature type="coiled-coil region" evidence="1">
    <location>
        <begin position="26"/>
        <end position="53"/>
    </location>
</feature>
<organism evidence="2 3">
    <name type="scientific">Candidatus Thiomargarita nelsonii</name>
    <dbReference type="NCBI Taxonomy" id="1003181"/>
    <lineage>
        <taxon>Bacteria</taxon>
        <taxon>Pseudomonadati</taxon>
        <taxon>Pseudomonadota</taxon>
        <taxon>Gammaproteobacteria</taxon>
        <taxon>Thiotrichales</taxon>
        <taxon>Thiotrichaceae</taxon>
        <taxon>Thiomargarita</taxon>
    </lineage>
</organism>
<proteinExistence type="predicted"/>
<sequence>AATVNLSEVAASCFPPAKGQTPLDVLECLQSELDTQQKRIAELEKENQRLRKKTGCPAGMANAGGYCIHTISPYPRRKNWWQALDACIADGYRLCSQSEVVNALRAGVLKQSYWSEGNSWYRTASQAETSPGAGGENQVCDVQGNIDEPNHPQYNVQCNHEKSWADKWSTTVCCY</sequence>
<protein>
    <recommendedName>
        <fullName evidence="4">C-type lectin domain-containing protein</fullName>
    </recommendedName>
</protein>
<keyword evidence="1" id="KW-0175">Coiled coil</keyword>
<dbReference type="Proteomes" id="UP000076962">
    <property type="component" value="Unassembled WGS sequence"/>
</dbReference>
<name>A0A176S171_9GAMM</name>
<evidence type="ECO:0008006" key="4">
    <source>
        <dbReference type="Google" id="ProtNLM"/>
    </source>
</evidence>
<dbReference type="EMBL" id="LUTY01001427">
    <property type="protein sequence ID" value="OAD21735.1"/>
    <property type="molecule type" value="Genomic_DNA"/>
</dbReference>
<gene>
    <name evidence="2" type="ORF">THIOM_002492</name>
</gene>
<keyword evidence="3" id="KW-1185">Reference proteome</keyword>
<dbReference type="AlphaFoldDB" id="A0A176S171"/>